<accession>A0A4C1YMN3</accession>
<evidence type="ECO:0000313" key="2">
    <source>
        <dbReference type="Proteomes" id="UP000299102"/>
    </source>
</evidence>
<comment type="caution">
    <text evidence="1">The sequence shown here is derived from an EMBL/GenBank/DDBJ whole genome shotgun (WGS) entry which is preliminary data.</text>
</comment>
<reference evidence="1 2" key="1">
    <citation type="journal article" date="2019" name="Commun. Biol.">
        <title>The bagworm genome reveals a unique fibroin gene that provides high tensile strength.</title>
        <authorList>
            <person name="Kono N."/>
            <person name="Nakamura H."/>
            <person name="Ohtoshi R."/>
            <person name="Tomita M."/>
            <person name="Numata K."/>
            <person name="Arakawa K."/>
        </authorList>
    </citation>
    <scope>NUCLEOTIDE SEQUENCE [LARGE SCALE GENOMIC DNA]</scope>
</reference>
<dbReference type="EMBL" id="BGZK01001256">
    <property type="protein sequence ID" value="GBP75637.1"/>
    <property type="molecule type" value="Genomic_DNA"/>
</dbReference>
<dbReference type="Proteomes" id="UP000299102">
    <property type="component" value="Unassembled WGS sequence"/>
</dbReference>
<dbReference type="OrthoDB" id="7510738at2759"/>
<keyword evidence="2" id="KW-1185">Reference proteome</keyword>
<dbReference type="AlphaFoldDB" id="A0A4C1YMN3"/>
<proteinExistence type="predicted"/>
<organism evidence="1 2">
    <name type="scientific">Eumeta variegata</name>
    <name type="common">Bagworm moth</name>
    <name type="synonym">Eumeta japonica</name>
    <dbReference type="NCBI Taxonomy" id="151549"/>
    <lineage>
        <taxon>Eukaryota</taxon>
        <taxon>Metazoa</taxon>
        <taxon>Ecdysozoa</taxon>
        <taxon>Arthropoda</taxon>
        <taxon>Hexapoda</taxon>
        <taxon>Insecta</taxon>
        <taxon>Pterygota</taxon>
        <taxon>Neoptera</taxon>
        <taxon>Endopterygota</taxon>
        <taxon>Lepidoptera</taxon>
        <taxon>Glossata</taxon>
        <taxon>Ditrysia</taxon>
        <taxon>Tineoidea</taxon>
        <taxon>Psychidae</taxon>
        <taxon>Oiketicinae</taxon>
        <taxon>Eumeta</taxon>
    </lineage>
</organism>
<gene>
    <name evidence="1" type="ORF">EVAR_28849_1</name>
</gene>
<sequence>MKMMGRACNYREAHRPPLHDINGRHLRKRVNSSHYGPALVCSPPRRGPRTAARIVEELCCVRPLPPFYSDASADGVEERALVPHSRSHARLRRNATMSHAFSCVQLTFSDL</sequence>
<evidence type="ECO:0000313" key="1">
    <source>
        <dbReference type="EMBL" id="GBP75637.1"/>
    </source>
</evidence>
<protein>
    <submittedName>
        <fullName evidence="1">Uncharacterized protein</fullName>
    </submittedName>
</protein>
<name>A0A4C1YMN3_EUMVA</name>